<protein>
    <recommendedName>
        <fullName evidence="8">Sodium-dependent transporter</fullName>
    </recommendedName>
</protein>
<dbReference type="Proteomes" id="UP000653002">
    <property type="component" value="Unassembled WGS sequence"/>
</dbReference>
<dbReference type="PROSITE" id="PS50267">
    <property type="entry name" value="NA_NEUROTRAN_SYMP_3"/>
    <property type="match status" value="1"/>
</dbReference>
<evidence type="ECO:0000256" key="2">
    <source>
        <dbReference type="ARBA" id="ARBA00022448"/>
    </source>
</evidence>
<name>A0A8I0H7K9_XANCI</name>
<comment type="caution">
    <text evidence="6">The sequence shown here is derived from an EMBL/GenBank/DDBJ whole genome shotgun (WGS) entry which is preliminary data.</text>
</comment>
<dbReference type="EMBL" id="JAABFR010000539">
    <property type="protein sequence ID" value="MBD4335956.1"/>
    <property type="molecule type" value="Genomic_DNA"/>
</dbReference>
<dbReference type="GO" id="GO:0016020">
    <property type="term" value="C:membrane"/>
    <property type="evidence" value="ECO:0007669"/>
    <property type="project" value="UniProtKB-SubCell"/>
</dbReference>
<keyword evidence="2" id="KW-0813">Transport</keyword>
<dbReference type="InterPro" id="IPR037272">
    <property type="entry name" value="SNS_sf"/>
</dbReference>
<reference evidence="6" key="1">
    <citation type="submission" date="2020-01" db="EMBL/GenBank/DDBJ databases">
        <authorList>
            <person name="Richard D."/>
        </authorList>
    </citation>
    <scope>NUCLEOTIDE SEQUENCE</scope>
    <source>
        <strain evidence="6">JP541</strain>
    </source>
</reference>
<evidence type="ECO:0008006" key="8">
    <source>
        <dbReference type="Google" id="ProtNLM"/>
    </source>
</evidence>
<comment type="subcellular location">
    <subcellularLocation>
        <location evidence="1">Membrane</location>
        <topology evidence="1">Multi-pass membrane protein</topology>
    </subcellularLocation>
</comment>
<evidence type="ECO:0000256" key="1">
    <source>
        <dbReference type="ARBA" id="ARBA00004141"/>
    </source>
</evidence>
<keyword evidence="5" id="KW-0472">Membrane</keyword>
<evidence type="ECO:0000256" key="5">
    <source>
        <dbReference type="ARBA" id="ARBA00023136"/>
    </source>
</evidence>
<evidence type="ECO:0000313" key="7">
    <source>
        <dbReference type="Proteomes" id="UP000653002"/>
    </source>
</evidence>
<gene>
    <name evidence="6" type="ORF">GUH15_07775</name>
</gene>
<dbReference type="Pfam" id="PF00209">
    <property type="entry name" value="SNF"/>
    <property type="match status" value="1"/>
</dbReference>
<accession>A0A8I0H7K9</accession>
<proteinExistence type="predicted"/>
<dbReference type="InterPro" id="IPR000175">
    <property type="entry name" value="Na/ntran_symport"/>
</dbReference>
<keyword evidence="4" id="KW-1133">Transmembrane helix</keyword>
<evidence type="ECO:0000256" key="3">
    <source>
        <dbReference type="ARBA" id="ARBA00022692"/>
    </source>
</evidence>
<keyword evidence="3" id="KW-0812">Transmembrane</keyword>
<organism evidence="6 7">
    <name type="scientific">Xanthomonas citri pv. citri</name>
    <dbReference type="NCBI Taxonomy" id="611301"/>
    <lineage>
        <taxon>Bacteria</taxon>
        <taxon>Pseudomonadati</taxon>
        <taxon>Pseudomonadota</taxon>
        <taxon>Gammaproteobacteria</taxon>
        <taxon>Lysobacterales</taxon>
        <taxon>Lysobacteraceae</taxon>
        <taxon>Xanthomonas</taxon>
    </lineage>
</organism>
<dbReference type="SUPFAM" id="SSF161070">
    <property type="entry name" value="SNF-like"/>
    <property type="match status" value="1"/>
</dbReference>
<evidence type="ECO:0000313" key="6">
    <source>
        <dbReference type="EMBL" id="MBD4335956.1"/>
    </source>
</evidence>
<dbReference type="AlphaFoldDB" id="A0A8I0H7K9"/>
<sequence>MKHEKRSKWSSQATFILAAIGSAVGLGNAWRFPGL</sequence>
<feature type="non-terminal residue" evidence="6">
    <location>
        <position position="35"/>
    </location>
</feature>
<evidence type="ECO:0000256" key="4">
    <source>
        <dbReference type="ARBA" id="ARBA00022989"/>
    </source>
</evidence>